<feature type="compositionally biased region" description="Low complexity" evidence="2">
    <location>
        <begin position="132"/>
        <end position="141"/>
    </location>
</feature>
<keyword evidence="1" id="KW-0175">Coiled coil</keyword>
<dbReference type="Proteomes" id="UP000266906">
    <property type="component" value="Unassembled WGS sequence"/>
</dbReference>
<evidence type="ECO:0000256" key="2">
    <source>
        <dbReference type="SAM" id="MobiDB-lite"/>
    </source>
</evidence>
<feature type="compositionally biased region" description="Pro residues" evidence="2">
    <location>
        <begin position="557"/>
        <end position="580"/>
    </location>
</feature>
<feature type="compositionally biased region" description="Low complexity" evidence="2">
    <location>
        <begin position="453"/>
        <end position="464"/>
    </location>
</feature>
<feature type="region of interest" description="Disordered" evidence="2">
    <location>
        <begin position="1"/>
        <end position="39"/>
    </location>
</feature>
<evidence type="ECO:0000313" key="3">
    <source>
        <dbReference type="EMBL" id="RPE27309.1"/>
    </source>
</evidence>
<feature type="compositionally biased region" description="Low complexity" evidence="2">
    <location>
        <begin position="543"/>
        <end position="553"/>
    </location>
</feature>
<comment type="caution">
    <text evidence="3">The sequence shown here is derived from an EMBL/GenBank/DDBJ whole genome shotgun (WGS) entry which is preliminary data.</text>
</comment>
<keyword evidence="4" id="KW-1185">Reference proteome</keyword>
<gene>
    <name evidence="3" type="ORF">EDD38_7454</name>
</gene>
<sequence length="743" mass="76597">MTKSEESMSDLTATSPAGTGPTAPAGPTAPPAAGPAAAPRSALAGVFAAIDPARPVAPIATTATLRESAPASGSPASNSGTAAGGGKDKPTAAGTADGPLGALVRALATRLARTGNARTTRRTHEIKEQRVSGSTSSASNSVKADRTEQHRNGRDSKLADLNSKTAQHNGQHKHDTKNHRDHAAKNDNASKRDRSSRDDRSAKNDTAARSDHSGRDHHDRSTKRDSADHHRTADTSSSDRAGHGPKNTSAGRSDRSDRSGTTPAGRSDRPDRSTTGQTKANTDQPPAGGSTPKTLTGTTSTKTSSNTDSAGPKTPSTSTRTDTKASNTSTNTAPTESASAPVVPGPAPRTLPSREAGFRDGTRVAAAVGHVKAYRDGTRDGWDHRTAQDTNDKRRMDTARDRNALNTKPGLANKLQPITGATSATLRTAQEQPAGTDGRSTSAEPGAGTSTDAAAAAAKTVAPAVKPPENPKLTKTASRTAPATGPQPKSKAATEPQPGPKLSVKDQPAPAANPQPEPKSSAKDQTQKAPVKPSTPPAKTDPAAAQSTTTSSAEGPLPSPRTPPPAKQPAAAPGPQPVPDPVRQEPAPVPAQVLSVGEDAIQYADGATGEIHTVSRREVRTLKGFERRLAAKATLLENLLESSRGTVADAEAQAKRAQDLLAAAKGIEGGEIVIRALSRLAEASQLLRTKALAVQRGAGRSSEQVRRTVLNADVRHGGIYRAVVDSPLTTPAERAFYLDTQGE</sequence>
<feature type="region of interest" description="Disordered" evidence="2">
    <location>
        <begin position="61"/>
        <end position="98"/>
    </location>
</feature>
<feature type="compositionally biased region" description="Low complexity" evidence="2">
    <location>
        <begin position="68"/>
        <end position="81"/>
    </location>
</feature>
<feature type="compositionally biased region" description="Low complexity" evidence="2">
    <location>
        <begin position="11"/>
        <end position="26"/>
    </location>
</feature>
<evidence type="ECO:0000256" key="1">
    <source>
        <dbReference type="SAM" id="Coils"/>
    </source>
</evidence>
<accession>A0A3N4R7G7</accession>
<dbReference type="RefSeq" id="WP_123821660.1">
    <property type="nucleotide sequence ID" value="NZ_RKQG01000004.1"/>
</dbReference>
<feature type="compositionally biased region" description="Basic residues" evidence="2">
    <location>
        <begin position="170"/>
        <end position="180"/>
    </location>
</feature>
<evidence type="ECO:0000313" key="4">
    <source>
        <dbReference type="Proteomes" id="UP000266906"/>
    </source>
</evidence>
<feature type="compositionally biased region" description="Polar residues" evidence="2">
    <location>
        <begin position="419"/>
        <end position="452"/>
    </location>
</feature>
<name>A0A3N4R7G7_9ACTN</name>
<feature type="compositionally biased region" description="Polar residues" evidence="2">
    <location>
        <begin position="314"/>
        <end position="336"/>
    </location>
</feature>
<proteinExistence type="predicted"/>
<dbReference type="AlphaFoldDB" id="A0A3N4R7G7"/>
<feature type="compositionally biased region" description="Low complexity" evidence="2">
    <location>
        <begin position="288"/>
        <end position="309"/>
    </location>
</feature>
<feature type="compositionally biased region" description="Polar residues" evidence="2">
    <location>
        <begin position="273"/>
        <end position="284"/>
    </location>
</feature>
<feature type="compositionally biased region" description="Basic and acidic residues" evidence="2">
    <location>
        <begin position="373"/>
        <end position="403"/>
    </location>
</feature>
<feature type="coiled-coil region" evidence="1">
    <location>
        <begin position="640"/>
        <end position="667"/>
    </location>
</feature>
<reference evidence="3 4" key="1">
    <citation type="submission" date="2018-11" db="EMBL/GenBank/DDBJ databases">
        <title>Sequencing the genomes of 1000 actinobacteria strains.</title>
        <authorList>
            <person name="Klenk H.-P."/>
        </authorList>
    </citation>
    <scope>NUCLEOTIDE SEQUENCE [LARGE SCALE GENOMIC DNA]</scope>
    <source>
        <strain evidence="3 4">DSM 44781</strain>
    </source>
</reference>
<feature type="region of interest" description="Disordered" evidence="2">
    <location>
        <begin position="111"/>
        <end position="588"/>
    </location>
</feature>
<dbReference type="EMBL" id="RKQG01000004">
    <property type="protein sequence ID" value="RPE27309.1"/>
    <property type="molecule type" value="Genomic_DNA"/>
</dbReference>
<protein>
    <submittedName>
        <fullName evidence="3">Uncharacterized protein</fullName>
    </submittedName>
</protein>
<feature type="compositionally biased region" description="Basic and acidic residues" evidence="2">
    <location>
        <begin position="181"/>
        <end position="233"/>
    </location>
</feature>
<feature type="compositionally biased region" description="Basic and acidic residues" evidence="2">
    <location>
        <begin position="143"/>
        <end position="158"/>
    </location>
</feature>
<organism evidence="3 4">
    <name type="scientific">Kitasatospora cineracea</name>
    <dbReference type="NCBI Taxonomy" id="88074"/>
    <lineage>
        <taxon>Bacteria</taxon>
        <taxon>Bacillati</taxon>
        <taxon>Actinomycetota</taxon>
        <taxon>Actinomycetes</taxon>
        <taxon>Kitasatosporales</taxon>
        <taxon>Streptomycetaceae</taxon>
        <taxon>Kitasatospora</taxon>
    </lineage>
</organism>